<dbReference type="Pfam" id="PF00528">
    <property type="entry name" value="BPD_transp_1"/>
    <property type="match status" value="1"/>
</dbReference>
<keyword evidence="9" id="KW-0762">Sugar transport</keyword>
<evidence type="ECO:0000256" key="4">
    <source>
        <dbReference type="ARBA" id="ARBA00022692"/>
    </source>
</evidence>
<keyword evidence="2 7" id="KW-0813">Transport</keyword>
<accession>A0A7I8DEZ6</accession>
<evidence type="ECO:0000313" key="10">
    <source>
        <dbReference type="Proteomes" id="UP000515703"/>
    </source>
</evidence>
<reference evidence="9 10" key="1">
    <citation type="submission" date="2020-08" db="EMBL/GenBank/DDBJ databases">
        <title>Draft genome sequencing of an Anaerocolumna strain isolated from anoxic soil subjected to BSD treatment.</title>
        <authorList>
            <person name="Uek A."/>
            <person name="Tonouchi A."/>
        </authorList>
    </citation>
    <scope>NUCLEOTIDE SEQUENCE [LARGE SCALE GENOMIC DNA]</scope>
    <source>
        <strain evidence="9 10">CTTW</strain>
    </source>
</reference>
<evidence type="ECO:0000256" key="7">
    <source>
        <dbReference type="RuleBase" id="RU363032"/>
    </source>
</evidence>
<dbReference type="KEGG" id="acht:bsdcttw_01090"/>
<sequence>MDKRKKSAVIPLAKKPLKRRIIKDLSRNKQLYLLLVPGIISLVLFKFGPLFGMAIAFENFSAFKGITGSDWVGLKWFLKVFHDPYMLKLLKNTLILALLSLVVVFPIPIIFALFLNEVKRNKIRGFIQSLSFLPYFISAAVMVSILFAMLSPTSGVINNIIVAFGGEAIHFQASPAWFRPMYVFLQVWQTFGYSAIIYIAAITSIDPALYEAAEVDGAGRWVKMFRITLPSISVSVITMFIISVGNIFTVDLDRILLMYNSSVFSTADVIQTYVYRIAFESSGFPNYSYGTAVNLLKSILAFILVMLTNKAANKYAETRLF</sequence>
<evidence type="ECO:0000256" key="6">
    <source>
        <dbReference type="ARBA" id="ARBA00023136"/>
    </source>
</evidence>
<keyword evidence="6 7" id="KW-0472">Membrane</keyword>
<evidence type="ECO:0000256" key="5">
    <source>
        <dbReference type="ARBA" id="ARBA00022989"/>
    </source>
</evidence>
<organism evidence="9 10">
    <name type="scientific">Anaerocolumna chitinilytica</name>
    <dbReference type="NCBI Taxonomy" id="1727145"/>
    <lineage>
        <taxon>Bacteria</taxon>
        <taxon>Bacillati</taxon>
        <taxon>Bacillota</taxon>
        <taxon>Clostridia</taxon>
        <taxon>Lachnospirales</taxon>
        <taxon>Lachnospiraceae</taxon>
        <taxon>Anaerocolumna</taxon>
    </lineage>
</organism>
<dbReference type="AlphaFoldDB" id="A0A7I8DEZ6"/>
<evidence type="ECO:0000256" key="2">
    <source>
        <dbReference type="ARBA" id="ARBA00022448"/>
    </source>
</evidence>
<feature type="transmembrane region" description="Helical" evidence="7">
    <location>
        <begin position="256"/>
        <end position="275"/>
    </location>
</feature>
<evidence type="ECO:0000259" key="8">
    <source>
        <dbReference type="PROSITE" id="PS50928"/>
    </source>
</evidence>
<dbReference type="Gene3D" id="1.10.3720.10">
    <property type="entry name" value="MetI-like"/>
    <property type="match status" value="1"/>
</dbReference>
<dbReference type="RefSeq" id="WP_185257533.1">
    <property type="nucleotide sequence ID" value="NZ_AP023368.1"/>
</dbReference>
<feature type="transmembrane region" description="Helical" evidence="7">
    <location>
        <begin position="31"/>
        <end position="57"/>
    </location>
</feature>
<name>A0A7I8DEZ6_9FIRM</name>
<dbReference type="GO" id="GO:0055085">
    <property type="term" value="P:transmembrane transport"/>
    <property type="evidence" value="ECO:0007669"/>
    <property type="project" value="InterPro"/>
</dbReference>
<keyword evidence="10" id="KW-1185">Reference proteome</keyword>
<dbReference type="SUPFAM" id="SSF161098">
    <property type="entry name" value="MetI-like"/>
    <property type="match status" value="1"/>
</dbReference>
<dbReference type="PROSITE" id="PS50928">
    <property type="entry name" value="ABC_TM1"/>
    <property type="match status" value="1"/>
</dbReference>
<feature type="transmembrane region" description="Helical" evidence="7">
    <location>
        <begin position="156"/>
        <end position="178"/>
    </location>
</feature>
<keyword evidence="4 7" id="KW-0812">Transmembrane</keyword>
<feature type="domain" description="ABC transmembrane type-1" evidence="8">
    <location>
        <begin position="90"/>
        <end position="308"/>
    </location>
</feature>
<evidence type="ECO:0000256" key="1">
    <source>
        <dbReference type="ARBA" id="ARBA00004651"/>
    </source>
</evidence>
<evidence type="ECO:0000313" key="9">
    <source>
        <dbReference type="EMBL" id="BCJ97068.1"/>
    </source>
</evidence>
<dbReference type="PANTHER" id="PTHR43227">
    <property type="entry name" value="BLL4140 PROTEIN"/>
    <property type="match status" value="1"/>
</dbReference>
<protein>
    <submittedName>
        <fullName evidence="9">Putative multiple-sugar transport system permease YteP</fullName>
    </submittedName>
</protein>
<feature type="transmembrane region" description="Helical" evidence="7">
    <location>
        <begin position="190"/>
        <end position="210"/>
    </location>
</feature>
<dbReference type="EMBL" id="AP023368">
    <property type="protein sequence ID" value="BCJ97068.1"/>
    <property type="molecule type" value="Genomic_DNA"/>
</dbReference>
<feature type="transmembrane region" description="Helical" evidence="7">
    <location>
        <begin position="127"/>
        <end position="150"/>
    </location>
</feature>
<dbReference type="PANTHER" id="PTHR43227:SF11">
    <property type="entry name" value="BLL4140 PROTEIN"/>
    <property type="match status" value="1"/>
</dbReference>
<feature type="transmembrane region" description="Helical" evidence="7">
    <location>
        <begin position="230"/>
        <end position="249"/>
    </location>
</feature>
<gene>
    <name evidence="9" type="primary">yteP_1</name>
    <name evidence="9" type="ORF">bsdcttw_01090</name>
</gene>
<feature type="transmembrane region" description="Helical" evidence="7">
    <location>
        <begin position="287"/>
        <end position="307"/>
    </location>
</feature>
<comment type="subcellular location">
    <subcellularLocation>
        <location evidence="1 7">Cell membrane</location>
        <topology evidence="1 7">Multi-pass membrane protein</topology>
    </subcellularLocation>
</comment>
<dbReference type="Proteomes" id="UP000515703">
    <property type="component" value="Chromosome"/>
</dbReference>
<comment type="similarity">
    <text evidence="7">Belongs to the binding-protein-dependent transport system permease family.</text>
</comment>
<dbReference type="InterPro" id="IPR035906">
    <property type="entry name" value="MetI-like_sf"/>
</dbReference>
<feature type="transmembrane region" description="Helical" evidence="7">
    <location>
        <begin position="94"/>
        <end position="115"/>
    </location>
</feature>
<dbReference type="InterPro" id="IPR000515">
    <property type="entry name" value="MetI-like"/>
</dbReference>
<keyword evidence="5 7" id="KW-1133">Transmembrane helix</keyword>
<keyword evidence="3" id="KW-1003">Cell membrane</keyword>
<dbReference type="CDD" id="cd06261">
    <property type="entry name" value="TM_PBP2"/>
    <property type="match status" value="1"/>
</dbReference>
<reference evidence="9 10" key="2">
    <citation type="submission" date="2020-08" db="EMBL/GenBank/DDBJ databases">
        <authorList>
            <person name="Ueki A."/>
            <person name="Tonouchi A."/>
        </authorList>
    </citation>
    <scope>NUCLEOTIDE SEQUENCE [LARGE SCALE GENOMIC DNA]</scope>
    <source>
        <strain evidence="9 10">CTTW</strain>
    </source>
</reference>
<dbReference type="InterPro" id="IPR050809">
    <property type="entry name" value="UgpAE/MalFG_permease"/>
</dbReference>
<proteinExistence type="inferred from homology"/>
<dbReference type="GO" id="GO:0005886">
    <property type="term" value="C:plasma membrane"/>
    <property type="evidence" value="ECO:0007669"/>
    <property type="project" value="UniProtKB-SubCell"/>
</dbReference>
<evidence type="ECO:0000256" key="3">
    <source>
        <dbReference type="ARBA" id="ARBA00022475"/>
    </source>
</evidence>